<dbReference type="InterPro" id="IPR001509">
    <property type="entry name" value="Epimerase_deHydtase"/>
</dbReference>
<comment type="caution">
    <text evidence="4">Lacks conserved residue(s) required for the propagation of feature annotation.</text>
</comment>
<dbReference type="HAMAP" id="MF_01601">
    <property type="entry name" value="Heptose_epimerase"/>
    <property type="match status" value="1"/>
</dbReference>
<comment type="subunit">
    <text evidence="4">Homopentamer.</text>
</comment>
<dbReference type="CDD" id="cd05248">
    <property type="entry name" value="ADP_GME_SDR_e"/>
    <property type="match status" value="1"/>
</dbReference>
<gene>
    <name evidence="4" type="primary">hldD</name>
    <name evidence="6" type="ORF">FBZ90_105269</name>
</gene>
<feature type="binding site" evidence="4">
    <location>
        <position position="147"/>
    </location>
    <ligand>
        <name>NADP(+)</name>
        <dbReference type="ChEBI" id="CHEBI:58349"/>
    </ligand>
</feature>
<comment type="caution">
    <text evidence="6">The sequence shown here is derived from an EMBL/GenBank/DDBJ whole genome shotgun (WGS) entry which is preliminary data.</text>
</comment>
<feature type="binding site" evidence="4">
    <location>
        <position position="38"/>
    </location>
    <ligand>
        <name>NADP(+)</name>
        <dbReference type="ChEBI" id="CHEBI:58349"/>
    </ligand>
</feature>
<dbReference type="GO" id="GO:0097171">
    <property type="term" value="P:ADP-L-glycero-beta-D-manno-heptose biosynthetic process"/>
    <property type="evidence" value="ECO:0007669"/>
    <property type="project" value="UniProtKB-UniPathway"/>
</dbReference>
<dbReference type="NCBIfam" id="TIGR02197">
    <property type="entry name" value="heptose_epim"/>
    <property type="match status" value="1"/>
</dbReference>
<evidence type="ECO:0000313" key="6">
    <source>
        <dbReference type="EMBL" id="TWB43456.1"/>
    </source>
</evidence>
<feature type="domain" description="NAD-dependent epimerase/dehydratase" evidence="5">
    <location>
        <begin position="2"/>
        <end position="249"/>
    </location>
</feature>
<comment type="cofactor">
    <cofactor evidence="4">
        <name>NADP(+)</name>
        <dbReference type="ChEBI" id="CHEBI:58349"/>
    </cofactor>
    <text evidence="4">Binds 1 NADP(+) per subunit.</text>
</comment>
<dbReference type="UniPathway" id="UPA00356">
    <property type="reaction ID" value="UER00440"/>
</dbReference>
<keyword evidence="1 4" id="KW-0521">NADP</keyword>
<dbReference type="RefSeq" id="WP_145731797.1">
    <property type="nucleotide sequence ID" value="NZ_VITR01000005.1"/>
</dbReference>
<dbReference type="SUPFAM" id="SSF51735">
    <property type="entry name" value="NAD(P)-binding Rossmann-fold domains"/>
    <property type="match status" value="1"/>
</dbReference>
<dbReference type="InterPro" id="IPR011912">
    <property type="entry name" value="Heptose_epim"/>
</dbReference>
<feature type="binding site" evidence="4">
    <location>
        <begin position="73"/>
        <end position="77"/>
    </location>
    <ligand>
        <name>NADP(+)</name>
        <dbReference type="ChEBI" id="CHEBI:58349"/>
    </ligand>
</feature>
<feature type="binding site" evidence="4">
    <location>
        <position position="90"/>
    </location>
    <ligand>
        <name>NADP(+)</name>
        <dbReference type="ChEBI" id="CHEBI:58349"/>
    </ligand>
</feature>
<sequence length="328" mass="36421">MIIVTGGAGFIGSNLVAGLEQRGLGPIVVVDRLRQGDKWRNIAKRNLHDIVTPEQLPEFLDCHGDAVEVIFHMGAISATTETDADRVVENNFRLTLDLWSWCAATGVRLIYASSAATYGDGAQGFDDDSSAEALARLRPLNPYGWSKHLLDRRVRAAIDRRDPTPPQHVGLKFFNVYGPNEYHKGAMRSVPAKLHPQIMGGEPARLFASDRADYADGGQLRDFIWVGDTVDVMLWLHDNPGVSGLFNLGTGKARSWNDLARALFAAAGLPPRIDYIPMPDHLKGKYQYYTQADMGRLRAAGYDRPFTELEEGIRRYVQDHMGSPDPYV</sequence>
<feature type="binding site" evidence="4">
    <location>
        <position position="221"/>
    </location>
    <ligand>
        <name>substrate</name>
    </ligand>
</feature>
<dbReference type="GO" id="GO:0050661">
    <property type="term" value="F:NADP binding"/>
    <property type="evidence" value="ECO:0007669"/>
    <property type="project" value="InterPro"/>
</dbReference>
<dbReference type="Proteomes" id="UP000315751">
    <property type="component" value="Unassembled WGS sequence"/>
</dbReference>
<name>A0A560HAT6_9PROT</name>
<feature type="binding site" evidence="4">
    <location>
        <position position="186"/>
    </location>
    <ligand>
        <name>substrate</name>
    </ligand>
</feature>
<feature type="active site" description="Proton acceptor" evidence="4">
    <location>
        <position position="143"/>
    </location>
</feature>
<accession>A0A560HAT6</accession>
<dbReference type="EMBL" id="VITR01000005">
    <property type="protein sequence ID" value="TWB43456.1"/>
    <property type="molecule type" value="Genomic_DNA"/>
</dbReference>
<dbReference type="Gene3D" id="3.90.25.10">
    <property type="entry name" value="UDP-galactose 4-epimerase, domain 1"/>
    <property type="match status" value="1"/>
</dbReference>
<dbReference type="PANTHER" id="PTHR43103">
    <property type="entry name" value="NUCLEOSIDE-DIPHOSPHATE-SUGAR EPIMERASE"/>
    <property type="match status" value="1"/>
</dbReference>
<feature type="binding site" evidence="4">
    <location>
        <position position="184"/>
    </location>
    <ligand>
        <name>NADP(+)</name>
        <dbReference type="ChEBI" id="CHEBI:58349"/>
    </ligand>
</feature>
<keyword evidence="7" id="KW-1185">Reference proteome</keyword>
<evidence type="ECO:0000256" key="1">
    <source>
        <dbReference type="ARBA" id="ARBA00022857"/>
    </source>
</evidence>
<dbReference type="PANTHER" id="PTHR43103:SF3">
    <property type="entry name" value="ADP-L-GLYCERO-D-MANNO-HEPTOSE-6-EPIMERASE"/>
    <property type="match status" value="1"/>
</dbReference>
<comment type="pathway">
    <text evidence="4">Nucleotide-sugar biosynthesis; ADP-L-glycero-beta-D-manno-heptose biosynthesis; ADP-L-glycero-beta-D-manno-heptose from D-glycero-beta-D-manno-heptose 7-phosphate: step 4/4.</text>
</comment>
<keyword evidence="3 4" id="KW-0119">Carbohydrate metabolism</keyword>
<proteinExistence type="inferred from homology"/>
<dbReference type="InterPro" id="IPR036291">
    <property type="entry name" value="NAD(P)-bd_dom_sf"/>
</dbReference>
<feature type="binding site" evidence="4">
    <location>
        <position position="193"/>
    </location>
    <ligand>
        <name>substrate</name>
    </ligand>
</feature>
<keyword evidence="2 4" id="KW-0413">Isomerase</keyword>
<feature type="binding site" evidence="4">
    <location>
        <position position="176"/>
    </location>
    <ligand>
        <name>NADP(+)</name>
        <dbReference type="ChEBI" id="CHEBI:58349"/>
    </ligand>
</feature>
<organism evidence="6 7">
    <name type="scientific">Nitrospirillum amazonense</name>
    <dbReference type="NCBI Taxonomy" id="28077"/>
    <lineage>
        <taxon>Bacteria</taxon>
        <taxon>Pseudomonadati</taxon>
        <taxon>Pseudomonadota</taxon>
        <taxon>Alphaproteobacteria</taxon>
        <taxon>Rhodospirillales</taxon>
        <taxon>Azospirillaceae</taxon>
        <taxon>Nitrospirillum</taxon>
    </lineage>
</organism>
<feature type="binding site" evidence="4">
    <location>
        <position position="286"/>
    </location>
    <ligand>
        <name>substrate</name>
    </ligand>
</feature>
<evidence type="ECO:0000259" key="5">
    <source>
        <dbReference type="Pfam" id="PF01370"/>
    </source>
</evidence>
<dbReference type="GO" id="GO:0008712">
    <property type="term" value="F:ADP-glyceromanno-heptose 6-epimerase activity"/>
    <property type="evidence" value="ECO:0007669"/>
    <property type="project" value="UniProtKB-UniRule"/>
</dbReference>
<dbReference type="AlphaFoldDB" id="A0A560HAT6"/>
<comment type="function">
    <text evidence="4">Catalyzes the interconversion between ADP-D-glycero-beta-D-manno-heptose and ADP-L-glycero-beta-D-manno-heptose via an epimerization at carbon 6 of the heptose.</text>
</comment>
<comment type="similarity">
    <text evidence="4">Belongs to the NAD(P)-dependent epimerase/dehydratase family. HldD subfamily.</text>
</comment>
<dbReference type="EC" id="5.1.3.20" evidence="4"/>
<feature type="binding site" evidence="4">
    <location>
        <begin position="31"/>
        <end position="32"/>
    </location>
    <ligand>
        <name>NADP(+)</name>
        <dbReference type="ChEBI" id="CHEBI:58349"/>
    </ligand>
</feature>
<feature type="binding site" evidence="4">
    <location>
        <begin position="207"/>
        <end position="210"/>
    </location>
    <ligand>
        <name>substrate</name>
    </ligand>
</feature>
<feature type="binding site" evidence="4">
    <location>
        <position position="175"/>
    </location>
    <ligand>
        <name>substrate</name>
    </ligand>
</feature>
<feature type="active site" description="Proton acceptor" evidence="4">
    <location>
        <position position="184"/>
    </location>
</feature>
<reference evidence="6 7" key="1">
    <citation type="submission" date="2019-06" db="EMBL/GenBank/DDBJ databases">
        <title>Genomic Encyclopedia of Type Strains, Phase IV (KMG-V): Genome sequencing to study the core and pangenomes of soil and plant-associated prokaryotes.</title>
        <authorList>
            <person name="Whitman W."/>
        </authorList>
    </citation>
    <scope>NUCLEOTIDE SEQUENCE [LARGE SCALE GENOMIC DNA]</scope>
    <source>
        <strain evidence="6 7">BR 11622</strain>
    </source>
</reference>
<comment type="domain">
    <text evidence="4">Contains a large N-terminal NADP-binding domain, and a smaller C-terminal substrate-binding domain.</text>
</comment>
<comment type="catalytic activity">
    <reaction evidence="4">
        <text>ADP-D-glycero-beta-D-manno-heptose = ADP-L-glycero-beta-D-manno-heptose</text>
        <dbReference type="Rhea" id="RHEA:17577"/>
        <dbReference type="ChEBI" id="CHEBI:59967"/>
        <dbReference type="ChEBI" id="CHEBI:61506"/>
        <dbReference type="EC" id="5.1.3.20"/>
    </reaction>
</comment>
<dbReference type="GO" id="GO:0005975">
    <property type="term" value="P:carbohydrate metabolic process"/>
    <property type="evidence" value="ECO:0007669"/>
    <property type="project" value="UniProtKB-UniRule"/>
</dbReference>
<evidence type="ECO:0000256" key="4">
    <source>
        <dbReference type="HAMAP-Rule" id="MF_01601"/>
    </source>
</evidence>
<dbReference type="Pfam" id="PF01370">
    <property type="entry name" value="Epimerase"/>
    <property type="match status" value="1"/>
</dbReference>
<dbReference type="OrthoDB" id="9801785at2"/>
<protein>
    <recommendedName>
        <fullName evidence="4">ADP-L-glycero-D-manno-heptose-6-epimerase</fullName>
        <ecNumber evidence="4">5.1.3.20</ecNumber>
    </recommendedName>
    <alternativeName>
        <fullName evidence="4">ADP-L-glycero-beta-D-manno-heptose-6-epimerase</fullName>
        <shortName evidence="4">ADP-glyceromanno-heptose 6-epimerase</shortName>
        <shortName evidence="4">ADP-hep 6-epimerase</shortName>
        <shortName evidence="4">AGME</shortName>
    </alternativeName>
</protein>
<feature type="binding site" evidence="4">
    <location>
        <begin position="10"/>
        <end position="11"/>
    </location>
    <ligand>
        <name>NADP(+)</name>
        <dbReference type="ChEBI" id="CHEBI:58349"/>
    </ligand>
</feature>
<evidence type="ECO:0000256" key="3">
    <source>
        <dbReference type="ARBA" id="ARBA00023277"/>
    </source>
</evidence>
<evidence type="ECO:0000256" key="2">
    <source>
        <dbReference type="ARBA" id="ARBA00023235"/>
    </source>
</evidence>
<dbReference type="Gene3D" id="3.40.50.720">
    <property type="entry name" value="NAD(P)-binding Rossmann-like Domain"/>
    <property type="match status" value="1"/>
</dbReference>
<evidence type="ECO:0000313" key="7">
    <source>
        <dbReference type="Proteomes" id="UP000315751"/>
    </source>
</evidence>